<evidence type="ECO:0000313" key="3">
    <source>
        <dbReference type="Proteomes" id="UP000465361"/>
    </source>
</evidence>
<dbReference type="Gene3D" id="3.40.109.10">
    <property type="entry name" value="NADH Oxidase"/>
    <property type="match status" value="2"/>
</dbReference>
<name>A0A7I9Y2J9_9MYCO</name>
<gene>
    <name evidence="2" type="ORF">MBOT_36190</name>
</gene>
<evidence type="ECO:0000313" key="2">
    <source>
        <dbReference type="EMBL" id="GFG76254.1"/>
    </source>
</evidence>
<dbReference type="InterPro" id="IPR050627">
    <property type="entry name" value="Nitroreductase/BluB"/>
</dbReference>
<comment type="caution">
    <text evidence="2">The sequence shown here is derived from an EMBL/GenBank/DDBJ whole genome shotgun (WGS) entry which is preliminary data.</text>
</comment>
<reference evidence="2 3" key="1">
    <citation type="journal article" date="2019" name="Emerg. Microbes Infect.">
        <title>Comprehensive subspecies identification of 175 nontuberculous mycobacteria species based on 7547 genomic profiles.</title>
        <authorList>
            <person name="Matsumoto Y."/>
            <person name="Kinjo T."/>
            <person name="Motooka D."/>
            <person name="Nabeya D."/>
            <person name="Jung N."/>
            <person name="Uechi K."/>
            <person name="Horii T."/>
            <person name="Iida T."/>
            <person name="Fujita J."/>
            <person name="Nakamura S."/>
        </authorList>
    </citation>
    <scope>NUCLEOTIDE SEQUENCE [LARGE SCALE GENOMIC DNA]</scope>
    <source>
        <strain evidence="2 3">JCM 17322</strain>
    </source>
</reference>
<organism evidence="2 3">
    <name type="scientific">Mycobacterium botniense</name>
    <dbReference type="NCBI Taxonomy" id="84962"/>
    <lineage>
        <taxon>Bacteria</taxon>
        <taxon>Bacillati</taxon>
        <taxon>Actinomycetota</taxon>
        <taxon>Actinomycetes</taxon>
        <taxon>Mycobacteriales</taxon>
        <taxon>Mycobacteriaceae</taxon>
        <taxon>Mycobacterium</taxon>
    </lineage>
</organism>
<dbReference type="PANTHER" id="PTHR23026:SF123">
    <property type="entry name" value="NAD(P)H NITROREDUCTASE RV3131-RELATED"/>
    <property type="match status" value="1"/>
</dbReference>
<dbReference type="NCBIfam" id="NF047509">
    <property type="entry name" value="Rv3131_FMN_oxido"/>
    <property type="match status" value="1"/>
</dbReference>
<proteinExistence type="predicted"/>
<dbReference type="InterPro" id="IPR000415">
    <property type="entry name" value="Nitroreductase-like"/>
</dbReference>
<evidence type="ECO:0000256" key="1">
    <source>
        <dbReference type="SAM" id="MobiDB-lite"/>
    </source>
</evidence>
<accession>A0A7I9Y2J9</accession>
<dbReference type="GO" id="GO:0016491">
    <property type="term" value="F:oxidoreductase activity"/>
    <property type="evidence" value="ECO:0007669"/>
    <property type="project" value="InterPro"/>
</dbReference>
<dbReference type="EMBL" id="BLKW01000004">
    <property type="protein sequence ID" value="GFG76254.1"/>
    <property type="molecule type" value="Genomic_DNA"/>
</dbReference>
<keyword evidence="3" id="KW-1185">Reference proteome</keyword>
<sequence>MSAHFPDRETIQTVLSLAIRAPSVHNTQPWRWRVGQQRLHLYADPGLQLPSTDPDSRDLIVSCGIALHHCLVALAALGWQTKVYRLPDPDEPKHLAVIEVYRHPANELDITLASAIPRRRTDRRPYSSRTVPTNYITLMGARAARGGVMLRQIESLPRLQHIVAQAVRRHAADHDYVTELTTWSGRYASLAGVPARNTPKPDPAAPIPPRLFAGPALTPRDTDTGQDNAVVLALGTKDDSTLARLRAGEATSLVLLSATALGLASCPVTEPLEIPETRDAVRVEVFGISGYPQMLLRTGWALPDAEPLPQTPRRPLADVVEWPDGPATR</sequence>
<dbReference type="RefSeq" id="WP_163760837.1">
    <property type="nucleotide sequence ID" value="NZ_BLKW01000004.1"/>
</dbReference>
<dbReference type="PANTHER" id="PTHR23026">
    <property type="entry name" value="NADPH NITROREDUCTASE"/>
    <property type="match status" value="1"/>
</dbReference>
<dbReference type="AlphaFoldDB" id="A0A7I9Y2J9"/>
<dbReference type="SUPFAM" id="SSF55469">
    <property type="entry name" value="FMN-dependent nitroreductase-like"/>
    <property type="match status" value="2"/>
</dbReference>
<feature type="region of interest" description="Disordered" evidence="1">
    <location>
        <begin position="306"/>
        <end position="329"/>
    </location>
</feature>
<protein>
    <submittedName>
        <fullName evidence="2">NAD(P)H nitroreductase</fullName>
    </submittedName>
</protein>
<dbReference type="Proteomes" id="UP000465361">
    <property type="component" value="Unassembled WGS sequence"/>
</dbReference>